<dbReference type="EMBL" id="CP058214">
    <property type="protein sequence ID" value="QPC44971.1"/>
    <property type="molecule type" value="Genomic_DNA"/>
</dbReference>
<dbReference type="SMART" id="SM01101">
    <property type="entry name" value="CRISPR_assoc"/>
    <property type="match status" value="1"/>
</dbReference>
<dbReference type="AlphaFoldDB" id="A0A7S8HDS7"/>
<name>A0A7S8HDS7_9HYPH</name>
<dbReference type="RefSeq" id="WP_213162345.1">
    <property type="nucleotide sequence ID" value="NZ_CP058214.1"/>
</dbReference>
<accession>A0A7S8HDS7</accession>
<dbReference type="Gene3D" id="3.30.70.1210">
    <property type="entry name" value="Crispr-associated protein, domain 2"/>
    <property type="match status" value="1"/>
</dbReference>
<dbReference type="InterPro" id="IPR010179">
    <property type="entry name" value="CRISPR-assoc_prot_Cse3"/>
</dbReference>
<dbReference type="KEGG" id="kmn:HW532_21075"/>
<evidence type="ECO:0000313" key="1">
    <source>
        <dbReference type="EMBL" id="QPC44971.1"/>
    </source>
</evidence>
<keyword evidence="2" id="KW-1185">Reference proteome</keyword>
<gene>
    <name evidence="1" type="primary">cas6e</name>
    <name evidence="1" type="ORF">HW532_21075</name>
</gene>
<dbReference type="Proteomes" id="UP000593594">
    <property type="component" value="Chromosome"/>
</dbReference>
<dbReference type="Pfam" id="PF08798">
    <property type="entry name" value="CRISPR_assoc"/>
    <property type="match status" value="1"/>
</dbReference>
<dbReference type="SUPFAM" id="SSF117987">
    <property type="entry name" value="CRISPR-associated protein"/>
    <property type="match status" value="1"/>
</dbReference>
<proteinExistence type="predicted"/>
<evidence type="ECO:0000313" key="2">
    <source>
        <dbReference type="Proteomes" id="UP000593594"/>
    </source>
</evidence>
<protein>
    <submittedName>
        <fullName evidence="1">Type I-E CRISPR-associated protein Cas6/Cse3/CasE</fullName>
    </submittedName>
</protein>
<reference evidence="1 2" key="1">
    <citation type="submission" date="2020-06" db="EMBL/GenBank/DDBJ databases">
        <title>Genome sequence of 2 isolates from Red Sea Mangroves.</title>
        <authorList>
            <person name="Sefrji F."/>
            <person name="Michoud G."/>
            <person name="Merlino G."/>
            <person name="Daffonchio D."/>
        </authorList>
    </citation>
    <scope>NUCLEOTIDE SEQUENCE [LARGE SCALE GENOMIC DNA]</scope>
    <source>
        <strain evidence="1 2">R1DC25</strain>
    </source>
</reference>
<organism evidence="1 2">
    <name type="scientific">Kaustia mangrovi</name>
    <dbReference type="NCBI Taxonomy" id="2593653"/>
    <lineage>
        <taxon>Bacteria</taxon>
        <taxon>Pseudomonadati</taxon>
        <taxon>Pseudomonadota</taxon>
        <taxon>Alphaproteobacteria</taxon>
        <taxon>Hyphomicrobiales</taxon>
        <taxon>Parvibaculaceae</taxon>
        <taxon>Kaustia</taxon>
    </lineage>
</organism>
<sequence length="253" mass="27885">MTDTLHLLHLPFDLEELGRWAGRRGLMSKGSFDEGFALHKLLAESFGPGVLQPFRLMPAPGGKSGTLYAYTASPADALRELAEAVAAPEHLDVVDLGRLRTKPMPQDWPQDRRLGFDIRIRPVRRSDREGDRNRTVERDAFLHEALSLPKGGMEEGGRTREAVYGEWLAAQLSRHGGARLVAPPRLASFRRQRSIRSDGHRGPEGPDAVMRGDLVITAASAFNKLLARGIGRHRAYGYGMILLRPPNGGAVTK</sequence>
<dbReference type="NCBIfam" id="TIGR01907">
    <property type="entry name" value="casE_Cse3"/>
    <property type="match status" value="1"/>
</dbReference>